<dbReference type="STRING" id="502049.TH15_17345"/>
<organism evidence="4 5">
    <name type="scientific">Thalassospira profundimaris</name>
    <dbReference type="NCBI Taxonomy" id="502049"/>
    <lineage>
        <taxon>Bacteria</taxon>
        <taxon>Pseudomonadati</taxon>
        <taxon>Pseudomonadota</taxon>
        <taxon>Alphaproteobacteria</taxon>
        <taxon>Rhodospirillales</taxon>
        <taxon>Thalassospiraceae</taxon>
        <taxon>Thalassospira</taxon>
    </lineage>
</organism>
<dbReference type="Pfam" id="PF01557">
    <property type="entry name" value="FAA_hydrolase"/>
    <property type="match status" value="1"/>
</dbReference>
<evidence type="ECO:0000313" key="5">
    <source>
        <dbReference type="Proteomes" id="UP000252517"/>
    </source>
</evidence>
<feature type="domain" description="Fumarylacetoacetase-like C-terminal" evidence="3">
    <location>
        <begin position="181"/>
        <end position="366"/>
    </location>
</feature>
<dbReference type="GO" id="GO:0044281">
    <property type="term" value="P:small molecule metabolic process"/>
    <property type="evidence" value="ECO:0007669"/>
    <property type="project" value="UniProtKB-ARBA"/>
</dbReference>
<dbReference type="AlphaFoldDB" id="A0A367WS58"/>
<dbReference type="SUPFAM" id="SSF56529">
    <property type="entry name" value="FAH"/>
    <property type="match status" value="1"/>
</dbReference>
<dbReference type="InterPro" id="IPR051121">
    <property type="entry name" value="FAH"/>
</dbReference>
<accession>A0A367WS58</accession>
<gene>
    <name evidence="4" type="ORF">TH25_21675</name>
</gene>
<name>A0A367WS58_9PROT</name>
<evidence type="ECO:0000259" key="3">
    <source>
        <dbReference type="Pfam" id="PF01557"/>
    </source>
</evidence>
<reference evidence="4 5" key="1">
    <citation type="submission" date="2014-07" db="EMBL/GenBank/DDBJ databases">
        <title>Draft genome sequence of Thalassospira profundimaris S25-3-2.</title>
        <authorList>
            <person name="Lai Q."/>
            <person name="Shao Z."/>
        </authorList>
    </citation>
    <scope>NUCLEOTIDE SEQUENCE [LARGE SCALE GENOMIC DNA]</scope>
    <source>
        <strain evidence="4 5">S25-3-2</strain>
    </source>
</reference>
<evidence type="ECO:0000313" key="4">
    <source>
        <dbReference type="EMBL" id="RCK43282.1"/>
    </source>
</evidence>
<evidence type="ECO:0000256" key="1">
    <source>
        <dbReference type="ARBA" id="ARBA00010211"/>
    </source>
</evidence>
<dbReference type="OrthoDB" id="9779415at2"/>
<dbReference type="GO" id="GO:0046872">
    <property type="term" value="F:metal ion binding"/>
    <property type="evidence" value="ECO:0007669"/>
    <property type="project" value="UniProtKB-KW"/>
</dbReference>
<keyword evidence="2" id="KW-0479">Metal-binding</keyword>
<protein>
    <submittedName>
        <fullName evidence="4">Fumarylacetoacetate hydrolase</fullName>
    </submittedName>
</protein>
<dbReference type="RefSeq" id="WP_114090213.1">
    <property type="nucleotide sequence ID" value="NZ_JPWH01000026.1"/>
</dbReference>
<comment type="caution">
    <text evidence="4">The sequence shown here is derived from an EMBL/GenBank/DDBJ whole genome shotgun (WGS) entry which is preliminary data.</text>
</comment>
<dbReference type="Proteomes" id="UP000252517">
    <property type="component" value="Unassembled WGS sequence"/>
</dbReference>
<dbReference type="InterPro" id="IPR011234">
    <property type="entry name" value="Fumarylacetoacetase-like_C"/>
</dbReference>
<keyword evidence="4" id="KW-0378">Hydrolase</keyword>
<dbReference type="GO" id="GO:0016787">
    <property type="term" value="F:hydrolase activity"/>
    <property type="evidence" value="ECO:0007669"/>
    <property type="project" value="UniProtKB-KW"/>
</dbReference>
<evidence type="ECO:0000256" key="2">
    <source>
        <dbReference type="ARBA" id="ARBA00022723"/>
    </source>
</evidence>
<proteinExistence type="inferred from homology"/>
<dbReference type="EMBL" id="JPWH01000026">
    <property type="protein sequence ID" value="RCK43282.1"/>
    <property type="molecule type" value="Genomic_DNA"/>
</dbReference>
<dbReference type="PANTHER" id="PTHR42796:SF7">
    <property type="entry name" value="2-DEHYDRO-3-DEOXY-D-ARABINONATE DEHYDRATASE"/>
    <property type="match status" value="1"/>
</dbReference>
<sequence length="393" mass="41759">MLEHSMTAQDILPKDSTAALLIGRVWDPRASGPTPVLLANGSLHDISALAPTTSQLLERDDLVAKLANAADFPVLGTLDDVLANSIPDSDPGKMHLLAPNDVQAVKASGVTFVSSLLERVIEEQARGDSSKADQIRREITEIIGEDLSQIQPGSDKAADIKKVLLEKGAWSQYLEVGIGPDAEIFTKAPPMSSVGPGANVGLHPISHWNNPEPELVLAITSTGRIVGATLGNDVNLRDVEGRSALLLGKAKDNNGSCSVGPFIRLFDGNFTLENVKSADIALTIDGEDGFHLEGVSSMSKISRSPESLVGQAIGKHHQYPDGFMLFLGTMFAPVQDRGAKGAGFTHEIGDSVKISTPQLGALINRVDRSDKISPWTFGITALMSNLARRGLLK</sequence>
<dbReference type="InterPro" id="IPR036663">
    <property type="entry name" value="Fumarylacetoacetase_C_sf"/>
</dbReference>
<dbReference type="PANTHER" id="PTHR42796">
    <property type="entry name" value="FUMARYLACETOACETATE HYDROLASE DOMAIN-CONTAINING PROTEIN 2A-RELATED"/>
    <property type="match status" value="1"/>
</dbReference>
<dbReference type="Gene3D" id="3.90.850.10">
    <property type="entry name" value="Fumarylacetoacetase-like, C-terminal domain"/>
    <property type="match status" value="1"/>
</dbReference>
<comment type="similarity">
    <text evidence="1">Belongs to the FAH family.</text>
</comment>